<feature type="compositionally biased region" description="Low complexity" evidence="2">
    <location>
        <begin position="129"/>
        <end position="138"/>
    </location>
</feature>
<dbReference type="Pfam" id="PF00320">
    <property type="entry name" value="GATA"/>
    <property type="match status" value="1"/>
</dbReference>
<evidence type="ECO:0000256" key="2">
    <source>
        <dbReference type="SAM" id="MobiDB-lite"/>
    </source>
</evidence>
<feature type="compositionally biased region" description="Polar residues" evidence="2">
    <location>
        <begin position="111"/>
        <end position="124"/>
    </location>
</feature>
<comment type="caution">
    <text evidence="4">The sequence shown here is derived from an EMBL/GenBank/DDBJ whole genome shotgun (WGS) entry which is preliminary data.</text>
</comment>
<keyword evidence="1" id="KW-0479">Metal-binding</keyword>
<organism evidence="4 5">
    <name type="scientific">Basidiobolus ranarum</name>
    <dbReference type="NCBI Taxonomy" id="34480"/>
    <lineage>
        <taxon>Eukaryota</taxon>
        <taxon>Fungi</taxon>
        <taxon>Fungi incertae sedis</taxon>
        <taxon>Zoopagomycota</taxon>
        <taxon>Entomophthoromycotina</taxon>
        <taxon>Basidiobolomycetes</taxon>
        <taxon>Basidiobolales</taxon>
        <taxon>Basidiobolaceae</taxon>
        <taxon>Basidiobolus</taxon>
    </lineage>
</organism>
<proteinExistence type="predicted"/>
<keyword evidence="1" id="KW-0862">Zinc</keyword>
<accession>A0ABR2W0L9</accession>
<evidence type="ECO:0000256" key="1">
    <source>
        <dbReference type="PROSITE-ProRule" id="PRU00094"/>
    </source>
</evidence>
<reference evidence="4 5" key="1">
    <citation type="submission" date="2023-04" db="EMBL/GenBank/DDBJ databases">
        <title>Genome of Basidiobolus ranarum AG-B5.</title>
        <authorList>
            <person name="Stajich J.E."/>
            <person name="Carter-House D."/>
            <person name="Gryganskyi A."/>
        </authorList>
    </citation>
    <scope>NUCLEOTIDE SEQUENCE [LARGE SCALE GENOMIC DNA]</scope>
    <source>
        <strain evidence="4 5">AG-B5</strain>
    </source>
</reference>
<gene>
    <name evidence="4" type="primary">ASH1_1</name>
    <name evidence="4" type="ORF">K7432_007263</name>
</gene>
<dbReference type="PANTHER" id="PTHR47341">
    <property type="entry name" value="GATA-TYPE ZINC FINGER PROTEIN 1"/>
    <property type="match status" value="1"/>
</dbReference>
<feature type="region of interest" description="Disordered" evidence="2">
    <location>
        <begin position="105"/>
        <end position="144"/>
    </location>
</feature>
<sequence length="242" mass="26597">MSIATGIQIVLSNSVTPSRRSKRKGIPVKSPSHFDLDTSPGVIFKFPIYFPSTPIKLSPLSPVESSISSSSSLEDDEVTEKSDGSIILHYPVLLSHVARKRRAKSLDSVLPKTSPTKNGLSNTTKPRRSSAQWAQSSSMDLGSHEEKIHNEAEAAHSHELSSSKRSPSGSPGAANPKKCCASCAVKHTPCWRPGWSEHIPLCNSCGLRYRKTKIYCHNCLYIPLRTELNSSSECRKCFQKLH</sequence>
<dbReference type="PROSITE" id="PS50114">
    <property type="entry name" value="GATA_ZN_FINGER_2"/>
    <property type="match status" value="1"/>
</dbReference>
<name>A0ABR2W0L9_9FUNG</name>
<dbReference type="CDD" id="cd00202">
    <property type="entry name" value="ZnF_GATA"/>
    <property type="match status" value="1"/>
</dbReference>
<evidence type="ECO:0000313" key="4">
    <source>
        <dbReference type="EMBL" id="KAK9712269.1"/>
    </source>
</evidence>
<dbReference type="PANTHER" id="PTHR47341:SF1">
    <property type="entry name" value="GATA-TYPE ZINC FINGER PROTEIN 1"/>
    <property type="match status" value="1"/>
</dbReference>
<dbReference type="GO" id="GO:0003677">
    <property type="term" value="F:DNA binding"/>
    <property type="evidence" value="ECO:0007669"/>
    <property type="project" value="UniProtKB-KW"/>
</dbReference>
<dbReference type="Proteomes" id="UP001479436">
    <property type="component" value="Unassembled WGS sequence"/>
</dbReference>
<dbReference type="InterPro" id="IPR053116">
    <property type="entry name" value="GATA-type_Znf_Regulator"/>
</dbReference>
<keyword evidence="1" id="KW-0863">Zinc-finger</keyword>
<evidence type="ECO:0000259" key="3">
    <source>
        <dbReference type="PROSITE" id="PS50114"/>
    </source>
</evidence>
<dbReference type="SUPFAM" id="SSF57716">
    <property type="entry name" value="Glucocorticoid receptor-like (DNA-binding domain)"/>
    <property type="match status" value="1"/>
</dbReference>
<keyword evidence="5" id="KW-1185">Reference proteome</keyword>
<keyword evidence="4" id="KW-0238">DNA-binding</keyword>
<dbReference type="PROSITE" id="PS00344">
    <property type="entry name" value="GATA_ZN_FINGER_1"/>
    <property type="match status" value="1"/>
</dbReference>
<dbReference type="InterPro" id="IPR013088">
    <property type="entry name" value="Znf_NHR/GATA"/>
</dbReference>
<protein>
    <submittedName>
        <fullName evidence="4">DNA-binding transcription repressor</fullName>
    </submittedName>
</protein>
<evidence type="ECO:0000313" key="5">
    <source>
        <dbReference type="Proteomes" id="UP001479436"/>
    </source>
</evidence>
<dbReference type="Gene3D" id="3.30.50.10">
    <property type="entry name" value="Erythroid Transcription Factor GATA-1, subunit A"/>
    <property type="match status" value="1"/>
</dbReference>
<feature type="domain" description="GATA-type" evidence="3">
    <location>
        <begin position="174"/>
        <end position="210"/>
    </location>
</feature>
<dbReference type="SMART" id="SM00401">
    <property type="entry name" value="ZnF_GATA"/>
    <property type="match status" value="1"/>
</dbReference>
<dbReference type="EMBL" id="JASJQH010007227">
    <property type="protein sequence ID" value="KAK9712269.1"/>
    <property type="molecule type" value="Genomic_DNA"/>
</dbReference>
<dbReference type="InterPro" id="IPR000679">
    <property type="entry name" value="Znf_GATA"/>
</dbReference>